<keyword evidence="2" id="KW-0238">DNA-binding</keyword>
<keyword evidence="7" id="KW-1185">Reference proteome</keyword>
<dbReference type="PANTHER" id="PTHR24567:SF68">
    <property type="entry name" value="DNA-BINDING TRANSCRIPTIONAL DUAL REGULATOR CRP"/>
    <property type="match status" value="1"/>
</dbReference>
<feature type="domain" description="Cyclic nucleotide-binding" evidence="4">
    <location>
        <begin position="37"/>
        <end position="88"/>
    </location>
</feature>
<dbReference type="InterPro" id="IPR014710">
    <property type="entry name" value="RmlC-like_jellyroll"/>
</dbReference>
<dbReference type="EMBL" id="BAAADG010000005">
    <property type="protein sequence ID" value="GAA0224064.1"/>
    <property type="molecule type" value="Genomic_DNA"/>
</dbReference>
<dbReference type="CDD" id="cd00038">
    <property type="entry name" value="CAP_ED"/>
    <property type="match status" value="1"/>
</dbReference>
<dbReference type="SMART" id="SM00419">
    <property type="entry name" value="HTH_CRP"/>
    <property type="match status" value="1"/>
</dbReference>
<evidence type="ECO:0000259" key="4">
    <source>
        <dbReference type="PROSITE" id="PS50042"/>
    </source>
</evidence>
<dbReference type="PANTHER" id="PTHR24567">
    <property type="entry name" value="CRP FAMILY TRANSCRIPTIONAL REGULATORY PROTEIN"/>
    <property type="match status" value="1"/>
</dbReference>
<dbReference type="InterPro" id="IPR050397">
    <property type="entry name" value="Env_Response_Regulators"/>
</dbReference>
<dbReference type="InterPro" id="IPR012318">
    <property type="entry name" value="HTH_CRP"/>
</dbReference>
<evidence type="ECO:0000313" key="6">
    <source>
        <dbReference type="EMBL" id="GAA0224064.1"/>
    </source>
</evidence>
<evidence type="ECO:0000313" key="7">
    <source>
        <dbReference type="Proteomes" id="UP001501476"/>
    </source>
</evidence>
<dbReference type="PROSITE" id="PS50042">
    <property type="entry name" value="CNMP_BINDING_3"/>
    <property type="match status" value="1"/>
</dbReference>
<name>A0ABP3D5M5_9GAMM</name>
<dbReference type="Pfam" id="PF00027">
    <property type="entry name" value="cNMP_binding"/>
    <property type="match status" value="1"/>
</dbReference>
<keyword evidence="3" id="KW-0804">Transcription</keyword>
<accession>A0ABP3D5M5</accession>
<feature type="domain" description="HTH crp-type" evidence="5">
    <location>
        <begin position="152"/>
        <end position="222"/>
    </location>
</feature>
<dbReference type="InterPro" id="IPR000595">
    <property type="entry name" value="cNMP-bd_dom"/>
</dbReference>
<organism evidence="6 7">
    <name type="scientific">Methylophaga marina</name>
    <dbReference type="NCBI Taxonomy" id="45495"/>
    <lineage>
        <taxon>Bacteria</taxon>
        <taxon>Pseudomonadati</taxon>
        <taxon>Pseudomonadota</taxon>
        <taxon>Gammaproteobacteria</taxon>
        <taxon>Thiotrichales</taxon>
        <taxon>Piscirickettsiaceae</taxon>
        <taxon>Methylophaga</taxon>
    </lineage>
</organism>
<dbReference type="SMART" id="SM00100">
    <property type="entry name" value="cNMP"/>
    <property type="match status" value="1"/>
</dbReference>
<dbReference type="SUPFAM" id="SSF46785">
    <property type="entry name" value="Winged helix' DNA-binding domain"/>
    <property type="match status" value="1"/>
</dbReference>
<dbReference type="PROSITE" id="PS51063">
    <property type="entry name" value="HTH_CRP_2"/>
    <property type="match status" value="1"/>
</dbReference>
<dbReference type="InterPro" id="IPR036390">
    <property type="entry name" value="WH_DNA-bd_sf"/>
</dbReference>
<evidence type="ECO:0000256" key="2">
    <source>
        <dbReference type="ARBA" id="ARBA00023125"/>
    </source>
</evidence>
<gene>
    <name evidence="6" type="ORF">GCM10008964_14650</name>
</gene>
<evidence type="ECO:0000256" key="3">
    <source>
        <dbReference type="ARBA" id="ARBA00023163"/>
    </source>
</evidence>
<evidence type="ECO:0000256" key="1">
    <source>
        <dbReference type="ARBA" id="ARBA00023015"/>
    </source>
</evidence>
<dbReference type="SUPFAM" id="SSF51206">
    <property type="entry name" value="cAMP-binding domain-like"/>
    <property type="match status" value="1"/>
</dbReference>
<dbReference type="InterPro" id="IPR018490">
    <property type="entry name" value="cNMP-bd_dom_sf"/>
</dbReference>
<comment type="caution">
    <text evidence="6">The sequence shown here is derived from an EMBL/GenBank/DDBJ whole genome shotgun (WGS) entry which is preliminary data.</text>
</comment>
<sequence length="242" mass="27568">MDLAFGNVRSCIVHQFERVVDLTEDEVNLLMTLENNEREFQAGEELTRKGKYNNYFYTLQSGLACAIKTLADGQRQVLDIFLPGQIIGLQEIGLKNSFTEFRALTRLKAHPFPKQSLMKIFEQSPKLAKIFFTIMAREQAMLIERIVNISRRNAPERLAHFLVEMKMRLGSCACDFHLPINQSLIGDTLGISSVHVSRTLKHLRDLGLIDNKQGHIVINDLDGLIKLSSFDSGYLETSPEWK</sequence>
<dbReference type="Pfam" id="PF13545">
    <property type="entry name" value="HTH_Crp_2"/>
    <property type="match status" value="1"/>
</dbReference>
<dbReference type="RefSeq" id="WP_286304115.1">
    <property type="nucleotide sequence ID" value="NZ_AP027741.1"/>
</dbReference>
<keyword evidence="1" id="KW-0805">Transcription regulation</keyword>
<dbReference type="Proteomes" id="UP001501476">
    <property type="component" value="Unassembled WGS sequence"/>
</dbReference>
<evidence type="ECO:0000259" key="5">
    <source>
        <dbReference type="PROSITE" id="PS51063"/>
    </source>
</evidence>
<reference evidence="7" key="1">
    <citation type="journal article" date="2019" name="Int. J. Syst. Evol. Microbiol.">
        <title>The Global Catalogue of Microorganisms (GCM) 10K type strain sequencing project: providing services to taxonomists for standard genome sequencing and annotation.</title>
        <authorList>
            <consortium name="The Broad Institute Genomics Platform"/>
            <consortium name="The Broad Institute Genome Sequencing Center for Infectious Disease"/>
            <person name="Wu L."/>
            <person name="Ma J."/>
        </authorList>
    </citation>
    <scope>NUCLEOTIDE SEQUENCE [LARGE SCALE GENOMIC DNA]</scope>
    <source>
        <strain evidence="7">JCM 6886</strain>
    </source>
</reference>
<proteinExistence type="predicted"/>
<protein>
    <submittedName>
        <fullName evidence="6">Crp/Fnr family transcriptional regulator</fullName>
    </submittedName>
</protein>
<dbReference type="Gene3D" id="2.60.120.10">
    <property type="entry name" value="Jelly Rolls"/>
    <property type="match status" value="1"/>
</dbReference>